<evidence type="ECO:0000256" key="1">
    <source>
        <dbReference type="SAM" id="MobiDB-lite"/>
    </source>
</evidence>
<reference evidence="2 3" key="1">
    <citation type="journal article" date="2015" name="Genome Announc.">
        <title>Next-Generation Whole-Genome Sequencing of Eight Strains of Bacillus cereus, Isolated from Food.</title>
        <authorList>
            <person name="Krawczyk A.O."/>
            <person name="de Jong A."/>
            <person name="Eijlander R.T."/>
            <person name="Berendsen E.M."/>
            <person name="Holsappel S."/>
            <person name="Wells-Bennik M.H."/>
            <person name="Kuipers O.P."/>
        </authorList>
    </citation>
    <scope>NUCLEOTIDE SEQUENCE [LARGE SCALE GENOMIC DNA]</scope>
    <source>
        <strain evidence="2 3">B4147</strain>
    </source>
</reference>
<dbReference type="PROSITE" id="PS51257">
    <property type="entry name" value="PROKAR_LIPOPROTEIN"/>
    <property type="match status" value="1"/>
</dbReference>
<evidence type="ECO:0000313" key="3">
    <source>
        <dbReference type="Proteomes" id="UP000035350"/>
    </source>
</evidence>
<dbReference type="Proteomes" id="UP000035350">
    <property type="component" value="Unassembled WGS sequence"/>
</dbReference>
<evidence type="ECO:0008006" key="4">
    <source>
        <dbReference type="Google" id="ProtNLM"/>
    </source>
</evidence>
<gene>
    <name evidence="2" type="ORF">B4147_5530</name>
</gene>
<organism evidence="2 3">
    <name type="scientific">Bacillus wiedmannii</name>
    <dbReference type="NCBI Taxonomy" id="1890302"/>
    <lineage>
        <taxon>Bacteria</taxon>
        <taxon>Bacillati</taxon>
        <taxon>Bacillota</taxon>
        <taxon>Bacilli</taxon>
        <taxon>Bacillales</taxon>
        <taxon>Bacillaceae</taxon>
        <taxon>Bacillus</taxon>
        <taxon>Bacillus cereus group</taxon>
    </lineage>
</organism>
<protein>
    <recommendedName>
        <fullName evidence="4">Lipoprotein</fullName>
    </recommendedName>
</protein>
<dbReference type="PATRIC" id="fig|1396.433.peg.5862"/>
<dbReference type="AlphaFoldDB" id="A0A0G8BVW1"/>
<comment type="caution">
    <text evidence="2">The sequence shown here is derived from an EMBL/GenBank/DDBJ whole genome shotgun (WGS) entry which is preliminary data.</text>
</comment>
<dbReference type="EMBL" id="LCYN01000032">
    <property type="protein sequence ID" value="KKZ91717.1"/>
    <property type="molecule type" value="Genomic_DNA"/>
</dbReference>
<name>A0A0G8BVW1_9BACI</name>
<sequence>MKKFIVAGLSLGLLAGCGSTEDKTEAKDKNVQKQEAKKEDTTKKKVVSQEDFVVYTKSIKGVNFIKEAKLHNNKAEIIFYESFAAYKAAHADSTTTEEQYKQEFSGEGTIEKMFVEESARILRRFHALNSINITLPFEGKTYNVNLSRDSLNAHLGFDIESIKVADKSWENNFVKPYVNDKTKRDEYFKKFVKVQ</sequence>
<feature type="region of interest" description="Disordered" evidence="1">
    <location>
        <begin position="20"/>
        <end position="40"/>
    </location>
</feature>
<reference evidence="3" key="2">
    <citation type="submission" date="2015-04" db="EMBL/GenBank/DDBJ databases">
        <title>Draft Genome Sequences of Eight Spore-Forming Food Isolates of Bacillus cereus Genome sequencing.</title>
        <authorList>
            <person name="Krawcyk A.O."/>
            <person name="de Jong A."/>
            <person name="Eijlander R.T."/>
            <person name="Berendsen E.M."/>
            <person name="Holsappel S."/>
            <person name="Wells-Bennik M."/>
            <person name="Kuipers O.P."/>
        </authorList>
    </citation>
    <scope>NUCLEOTIDE SEQUENCE [LARGE SCALE GENOMIC DNA]</scope>
    <source>
        <strain evidence="3">B4147</strain>
    </source>
</reference>
<proteinExistence type="predicted"/>
<accession>A0A0G8BVW1</accession>
<evidence type="ECO:0000313" key="2">
    <source>
        <dbReference type="EMBL" id="KKZ91717.1"/>
    </source>
</evidence>
<dbReference type="RefSeq" id="WP_052767460.1">
    <property type="nucleotide sequence ID" value="NZ_LCYN01000032.1"/>
</dbReference>